<accession>A0ABP7FG46</accession>
<gene>
    <name evidence="1" type="ORF">GCM10022422_20640</name>
</gene>
<proteinExistence type="predicted"/>
<evidence type="ECO:0000313" key="1">
    <source>
        <dbReference type="EMBL" id="GAA3737237.1"/>
    </source>
</evidence>
<sequence>MLHKKAIKFLICNFFYEIFGKFYFSFKKNIYVCVIDYNFFCIVRKRLSKREVKCARIKIYFGDK</sequence>
<keyword evidence="2" id="KW-1185">Reference proteome</keyword>
<organism evidence="1 2">
    <name type="scientific">Flavobacterium ginsengisoli</name>
    <dbReference type="NCBI Taxonomy" id="871694"/>
    <lineage>
        <taxon>Bacteria</taxon>
        <taxon>Pseudomonadati</taxon>
        <taxon>Bacteroidota</taxon>
        <taxon>Flavobacteriia</taxon>
        <taxon>Flavobacteriales</taxon>
        <taxon>Flavobacteriaceae</taxon>
        <taxon>Flavobacterium</taxon>
    </lineage>
</organism>
<dbReference type="EMBL" id="BAABDT010000003">
    <property type="protein sequence ID" value="GAA3737237.1"/>
    <property type="molecule type" value="Genomic_DNA"/>
</dbReference>
<evidence type="ECO:0000313" key="2">
    <source>
        <dbReference type="Proteomes" id="UP001501367"/>
    </source>
</evidence>
<protein>
    <submittedName>
        <fullName evidence="1">Uncharacterized protein</fullName>
    </submittedName>
</protein>
<reference evidence="2" key="1">
    <citation type="journal article" date="2019" name="Int. J. Syst. Evol. Microbiol.">
        <title>The Global Catalogue of Microorganisms (GCM) 10K type strain sequencing project: providing services to taxonomists for standard genome sequencing and annotation.</title>
        <authorList>
            <consortium name="The Broad Institute Genomics Platform"/>
            <consortium name="The Broad Institute Genome Sequencing Center for Infectious Disease"/>
            <person name="Wu L."/>
            <person name="Ma J."/>
        </authorList>
    </citation>
    <scope>NUCLEOTIDE SEQUENCE [LARGE SCALE GENOMIC DNA]</scope>
    <source>
        <strain evidence="2">JCM 17336</strain>
    </source>
</reference>
<dbReference type="Proteomes" id="UP001501367">
    <property type="component" value="Unassembled WGS sequence"/>
</dbReference>
<comment type="caution">
    <text evidence="1">The sequence shown here is derived from an EMBL/GenBank/DDBJ whole genome shotgun (WGS) entry which is preliminary data.</text>
</comment>
<name>A0ABP7FG46_9FLAO</name>